<name>A0A0C2UEF7_PARME</name>
<dbReference type="Pfam" id="PF00535">
    <property type="entry name" value="Glycos_transf_2"/>
    <property type="match status" value="1"/>
</dbReference>
<accession>A0A0C2UEF7</accession>
<keyword evidence="1" id="KW-0472">Membrane</keyword>
<evidence type="ECO:0000259" key="2">
    <source>
        <dbReference type="Pfam" id="PF00535"/>
    </source>
</evidence>
<feature type="domain" description="Glycosyltransferase 2-like" evidence="2">
    <location>
        <begin position="46"/>
        <end position="189"/>
    </location>
</feature>
<dbReference type="InterPro" id="IPR029044">
    <property type="entry name" value="Nucleotide-diphossugar_trans"/>
</dbReference>
<keyword evidence="1" id="KW-1133">Transmembrane helix</keyword>
<dbReference type="EMBL" id="JXSL01000020">
    <property type="protein sequence ID" value="KIL99887.1"/>
    <property type="molecule type" value="Genomic_DNA"/>
</dbReference>
<dbReference type="PANTHER" id="PTHR43646">
    <property type="entry name" value="GLYCOSYLTRANSFERASE"/>
    <property type="match status" value="1"/>
</dbReference>
<gene>
    <name evidence="3" type="ORF">CCC_02676</name>
</gene>
<feature type="transmembrane region" description="Helical" evidence="1">
    <location>
        <begin position="315"/>
        <end position="333"/>
    </location>
</feature>
<feature type="transmembrane region" description="Helical" evidence="1">
    <location>
        <begin position="339"/>
        <end position="357"/>
    </location>
</feature>
<dbReference type="InterPro" id="IPR001173">
    <property type="entry name" value="Glyco_trans_2-like"/>
</dbReference>
<evidence type="ECO:0000256" key="1">
    <source>
        <dbReference type="SAM" id="Phobius"/>
    </source>
</evidence>
<dbReference type="NCBIfam" id="TIGR03469">
    <property type="entry name" value="HpnB"/>
    <property type="match status" value="1"/>
</dbReference>
<comment type="caution">
    <text evidence="3">The sequence shown here is derived from an EMBL/GenBank/DDBJ whole genome shotgun (WGS) entry which is preliminary data.</text>
</comment>
<dbReference type="STRING" id="272627.CCC_02676"/>
<keyword evidence="1" id="KW-0812">Transmembrane</keyword>
<organism evidence="3 4">
    <name type="scientific">Paramagnetospirillum magnetotacticum MS-1</name>
    <dbReference type="NCBI Taxonomy" id="272627"/>
    <lineage>
        <taxon>Bacteria</taxon>
        <taxon>Pseudomonadati</taxon>
        <taxon>Pseudomonadota</taxon>
        <taxon>Alphaproteobacteria</taxon>
        <taxon>Rhodospirillales</taxon>
        <taxon>Magnetospirillaceae</taxon>
        <taxon>Paramagnetospirillum</taxon>
    </lineage>
</organism>
<dbReference type="PANTHER" id="PTHR43646:SF3">
    <property type="entry name" value="SLR1566 PROTEIN"/>
    <property type="match status" value="1"/>
</dbReference>
<feature type="transmembrane region" description="Helical" evidence="1">
    <location>
        <begin position="289"/>
        <end position="308"/>
    </location>
</feature>
<evidence type="ECO:0000313" key="3">
    <source>
        <dbReference type="EMBL" id="KIL99887.1"/>
    </source>
</evidence>
<reference evidence="3 4" key="1">
    <citation type="submission" date="2015-01" db="EMBL/GenBank/DDBJ databases">
        <title>Genome Sequence of Magnetospirillum magnetotacticum Strain MS-1.</title>
        <authorList>
            <person name="Marinov G.K."/>
            <person name="Smalley M.D."/>
            <person name="DeSalvo G."/>
        </authorList>
    </citation>
    <scope>NUCLEOTIDE SEQUENCE [LARGE SCALE GENOMIC DNA]</scope>
    <source>
        <strain evidence="3 4">MS-1</strain>
    </source>
</reference>
<proteinExistence type="predicted"/>
<evidence type="ECO:0000313" key="4">
    <source>
        <dbReference type="Proteomes" id="UP000031971"/>
    </source>
</evidence>
<protein>
    <submittedName>
        <fullName evidence="3">Phytoene synthase</fullName>
    </submittedName>
</protein>
<dbReference type="SUPFAM" id="SSF53448">
    <property type="entry name" value="Nucleotide-diphospho-sugar transferases"/>
    <property type="match status" value="1"/>
</dbReference>
<dbReference type="Gene3D" id="3.90.550.10">
    <property type="entry name" value="Spore Coat Polysaccharide Biosynthesis Protein SpsA, Chain A"/>
    <property type="match status" value="1"/>
</dbReference>
<keyword evidence="4" id="KW-1185">Reference proteome</keyword>
<dbReference type="AlphaFoldDB" id="A0A0C2UEF7"/>
<dbReference type="RefSeq" id="WP_009869774.1">
    <property type="nucleotide sequence ID" value="NZ_JXSL01000020.1"/>
</dbReference>
<dbReference type="OrthoDB" id="9806525at2"/>
<dbReference type="Proteomes" id="UP000031971">
    <property type="component" value="Unassembled WGS sequence"/>
</dbReference>
<sequence length="387" mass="42111">MSLASLAGLAGVGAWAWLLTMRGSFWRIEDAPQAVVPENWPQVVAVIPARDEADVIGATIESLLSQNYPGEFSVVLVDDHSSDGTAEAARQAAEAMGQSAKMIVVEAPDLPRGWTGKMWAQNHGVAVARARFPEAELLLLSDADIRHGAGELRRTVSRMLAEGLDMASLMVRLSTQSLWEKAIVPAFVFFFRMLYPFAWVKDSRSTTSAAAGGYVVIRPVMLEKIGGIKAIKDALIDDCTLAACVKEHHGRLTLDLAEETVSTRHYDGPEGLWRMISRSAYTQLCHSPLLLLGTVFAMLLVFVAPPLLAMRNGGGASTGALTWAAMTIAYYPMVRYYRLFPAWALALPVVSLFYLGATLHSAWKYYGGQGGEWKGRMQDTYGQGAAP</sequence>
<dbReference type="InterPro" id="IPR017832">
    <property type="entry name" value="Glyco_trans_2_hopen-assoc_HpnB"/>
</dbReference>